<dbReference type="PRINTS" id="PR00742">
    <property type="entry name" value="GLHYDRLASE35"/>
</dbReference>
<evidence type="ECO:0000259" key="7">
    <source>
        <dbReference type="Pfam" id="PF01301"/>
    </source>
</evidence>
<dbReference type="PANTHER" id="PTHR23421">
    <property type="entry name" value="BETA-GALACTOSIDASE RELATED"/>
    <property type="match status" value="1"/>
</dbReference>
<reference evidence="8 9" key="1">
    <citation type="submission" date="2020-04" db="EMBL/GenBank/DDBJ databases">
        <title>Genome sequencing of novel species.</title>
        <authorList>
            <person name="Heo J."/>
            <person name="Kim S.-J."/>
            <person name="Kim J.-S."/>
            <person name="Hong S.-B."/>
            <person name="Kwon S.-W."/>
        </authorList>
    </citation>
    <scope>NUCLEOTIDE SEQUENCE [LARGE SCALE GENOMIC DNA]</scope>
    <source>
        <strain evidence="8 9">GN2-R2</strain>
    </source>
</reference>
<name>A0A7Z2ZTY6_9BURK</name>
<dbReference type="EC" id="3.2.1.23" evidence="4"/>
<dbReference type="Gene3D" id="3.20.20.80">
    <property type="entry name" value="Glycosidases"/>
    <property type="match status" value="1"/>
</dbReference>
<dbReference type="RefSeq" id="WP_170203941.1">
    <property type="nucleotide sequence ID" value="NZ_CP051685.1"/>
</dbReference>
<sequence length="832" mass="90245">MYPSFRPATRRTVRRTACVTAICLATALLCHAAHAERLLTIDASAPAATPLMNTIQTGTARSPDGHVLGINSQYLTRDGQPWLPVMGEFHYSRVPAASWEAELAKMKTAGIDIVAFYVIWNHHEANEGRFDWSGNRDLRRFVQLAQQAGLQVVVRVGPWAHAEVRYGGVPDWVVDAMPTRRDDPQYLGYVARFYNEIGRQLDGLLWKQGGPVIGAQIENEYNLAGPGRGAGHIRTLKGLVLKAGIDVPYYTVTGWDQTLYPSGEVTPVFGSYPDEPWGTSTRELPPKETYAFRFDSRVSGDLGAQTHATQQGTAETDMTRTPFLGAEYGAGLPAMYRRRTLVSPDDIAAMLPVQLGSGVNLMGYYMFHGGRNPVMGTTMEESTRTGGYNDTPAINYDFNAPLGPDGQQRPVLAWLRPFHFLLHDFGARLAPMTVRKPDVAPRAPDDLATPRLSVRSRGDAAFLFYNGHVRQYPTPAQKDVRFTVKLPGGAVTLPRKPVDLASGSYFIWPVNFDMDGHRLRYATAQPVARLDGAGGQGSVYVFAAQAGVPVEFAFGASARDCVHAGTGAHVDNAGGQLTVDGIRPGLDAALTLACAGKQPVTVLVLAQDQARQLIVGDIQGRRRLVLSDSQAYVENGRLVLRSLGQPNFRAAVYPALDQPAATGGAALRSSGRDGLFQVLEASVPARSTTVTMRQVRAAQPAAPVRIGGTAKAALLPDPESFGASAAWELAFGGDRPGADDLLDIDFSGDVARLFDGTRMVDDWYYNGQRWQFGLGNLGASRFGPLMLTVLPLRADAPIYLPREHRPAFGGQAQVAALRKVQVVPAYRLEIGR</sequence>
<dbReference type="GO" id="GO:0004565">
    <property type="term" value="F:beta-galactosidase activity"/>
    <property type="evidence" value="ECO:0007669"/>
    <property type="project" value="UniProtKB-EC"/>
</dbReference>
<organism evidence="8 9">
    <name type="scientific">Massilia forsythiae</name>
    <dbReference type="NCBI Taxonomy" id="2728020"/>
    <lineage>
        <taxon>Bacteria</taxon>
        <taxon>Pseudomonadati</taxon>
        <taxon>Pseudomonadota</taxon>
        <taxon>Betaproteobacteria</taxon>
        <taxon>Burkholderiales</taxon>
        <taxon>Oxalobacteraceae</taxon>
        <taxon>Telluria group</taxon>
        <taxon>Massilia</taxon>
    </lineage>
</organism>
<dbReference type="InterPro" id="IPR017853">
    <property type="entry name" value="GH"/>
</dbReference>
<evidence type="ECO:0000256" key="3">
    <source>
        <dbReference type="ARBA" id="ARBA00023295"/>
    </source>
</evidence>
<dbReference type="InterPro" id="IPR001944">
    <property type="entry name" value="Glycoside_Hdrlase_35"/>
</dbReference>
<dbReference type="KEGG" id="mfy:HH212_19010"/>
<evidence type="ECO:0000313" key="9">
    <source>
        <dbReference type="Proteomes" id="UP000502415"/>
    </source>
</evidence>
<feature type="domain" description="Glycoside hydrolase 35 catalytic" evidence="7">
    <location>
        <begin position="75"/>
        <end position="415"/>
    </location>
</feature>
<evidence type="ECO:0000256" key="1">
    <source>
        <dbReference type="ARBA" id="ARBA00009809"/>
    </source>
</evidence>
<keyword evidence="9" id="KW-1185">Reference proteome</keyword>
<dbReference type="Pfam" id="PF01301">
    <property type="entry name" value="Glyco_hydro_35"/>
    <property type="match status" value="1"/>
</dbReference>
<evidence type="ECO:0000256" key="5">
    <source>
        <dbReference type="RuleBase" id="RU003679"/>
    </source>
</evidence>
<feature type="chain" id="PRO_5030767345" description="Beta-galactosidase" evidence="6">
    <location>
        <begin position="36"/>
        <end position="832"/>
    </location>
</feature>
<dbReference type="InterPro" id="IPR031330">
    <property type="entry name" value="Gly_Hdrlase_35_cat"/>
</dbReference>
<dbReference type="InterPro" id="IPR037110">
    <property type="entry name" value="Betagal_dom2_sf"/>
</dbReference>
<dbReference type="Gene3D" id="2.102.20.10">
    <property type="entry name" value="Beta-galactosidase, domain 2"/>
    <property type="match status" value="1"/>
</dbReference>
<proteinExistence type="inferred from homology"/>
<keyword evidence="6" id="KW-0732">Signal</keyword>
<dbReference type="PROSITE" id="PS01182">
    <property type="entry name" value="GLYCOSYL_HYDROL_F35"/>
    <property type="match status" value="1"/>
</dbReference>
<protein>
    <recommendedName>
        <fullName evidence="4">Beta-galactosidase</fullName>
        <ecNumber evidence="4">3.2.1.23</ecNumber>
    </recommendedName>
</protein>
<dbReference type="EMBL" id="CP051685">
    <property type="protein sequence ID" value="QJE01854.1"/>
    <property type="molecule type" value="Genomic_DNA"/>
</dbReference>
<evidence type="ECO:0000313" key="8">
    <source>
        <dbReference type="EMBL" id="QJE01854.1"/>
    </source>
</evidence>
<accession>A0A7Z2ZTY6</accession>
<evidence type="ECO:0000256" key="6">
    <source>
        <dbReference type="SAM" id="SignalP"/>
    </source>
</evidence>
<keyword evidence="2 4" id="KW-0378">Hydrolase</keyword>
<keyword evidence="3 4" id="KW-0326">Glycosidase</keyword>
<gene>
    <name evidence="8" type="ORF">HH212_19010</name>
</gene>
<feature type="signal peptide" evidence="6">
    <location>
        <begin position="1"/>
        <end position="35"/>
    </location>
</feature>
<comment type="catalytic activity">
    <reaction evidence="4">
        <text>Hydrolysis of terminal non-reducing beta-D-galactose residues in beta-D-galactosides.</text>
        <dbReference type="EC" id="3.2.1.23"/>
    </reaction>
</comment>
<dbReference type="InterPro" id="IPR019801">
    <property type="entry name" value="Glyco_hydro_35_CS"/>
</dbReference>
<dbReference type="Proteomes" id="UP000502415">
    <property type="component" value="Chromosome"/>
</dbReference>
<dbReference type="AlphaFoldDB" id="A0A7Z2ZTY6"/>
<comment type="similarity">
    <text evidence="1 5">Belongs to the glycosyl hydrolase 35 family.</text>
</comment>
<dbReference type="SUPFAM" id="SSF51445">
    <property type="entry name" value="(Trans)glycosidases"/>
    <property type="match status" value="1"/>
</dbReference>
<dbReference type="GO" id="GO:0005975">
    <property type="term" value="P:carbohydrate metabolic process"/>
    <property type="evidence" value="ECO:0007669"/>
    <property type="project" value="InterPro"/>
</dbReference>
<evidence type="ECO:0000256" key="4">
    <source>
        <dbReference type="RuleBase" id="RU000675"/>
    </source>
</evidence>
<evidence type="ECO:0000256" key="2">
    <source>
        <dbReference type="ARBA" id="ARBA00022801"/>
    </source>
</evidence>